<keyword evidence="3" id="KW-1185">Reference proteome</keyword>
<feature type="region of interest" description="Disordered" evidence="1">
    <location>
        <begin position="167"/>
        <end position="277"/>
    </location>
</feature>
<feature type="compositionally biased region" description="Polar residues" evidence="1">
    <location>
        <begin position="266"/>
        <end position="275"/>
    </location>
</feature>
<reference evidence="2 3" key="1">
    <citation type="journal article" date="2014" name="BMC Genomics">
        <title>Comparative genome sequencing reveals chemotype-specific gene clusters in the toxigenic black mold Stachybotrys.</title>
        <authorList>
            <person name="Semeiks J."/>
            <person name="Borek D."/>
            <person name="Otwinowski Z."/>
            <person name="Grishin N.V."/>
        </authorList>
    </citation>
    <scope>NUCLEOTIDE SEQUENCE [LARGE SCALE GENOMIC DNA]</scope>
    <source>
        <strain evidence="2 3">IBT 40285</strain>
    </source>
</reference>
<name>A0A084QXQ6_STAC4</name>
<evidence type="ECO:0000313" key="3">
    <source>
        <dbReference type="Proteomes" id="UP000028524"/>
    </source>
</evidence>
<organism evidence="2 3">
    <name type="scientific">Stachybotrys chlorohalonatus (strain IBT 40285)</name>
    <dbReference type="NCBI Taxonomy" id="1283841"/>
    <lineage>
        <taxon>Eukaryota</taxon>
        <taxon>Fungi</taxon>
        <taxon>Dikarya</taxon>
        <taxon>Ascomycota</taxon>
        <taxon>Pezizomycotina</taxon>
        <taxon>Sordariomycetes</taxon>
        <taxon>Hypocreomycetidae</taxon>
        <taxon>Hypocreales</taxon>
        <taxon>Stachybotryaceae</taxon>
        <taxon>Stachybotrys</taxon>
    </lineage>
</organism>
<feature type="compositionally biased region" description="Polar residues" evidence="1">
    <location>
        <begin position="133"/>
        <end position="143"/>
    </location>
</feature>
<protein>
    <submittedName>
        <fullName evidence="2">Uncharacterized protein</fullName>
    </submittedName>
</protein>
<evidence type="ECO:0000256" key="1">
    <source>
        <dbReference type="SAM" id="MobiDB-lite"/>
    </source>
</evidence>
<dbReference type="HOGENOM" id="CLU_781140_0_0_1"/>
<evidence type="ECO:0000313" key="2">
    <source>
        <dbReference type="EMBL" id="KFA68741.1"/>
    </source>
</evidence>
<gene>
    <name evidence="2" type="ORF">S40285_10721</name>
</gene>
<proteinExistence type="predicted"/>
<feature type="region of interest" description="Disordered" evidence="1">
    <location>
        <begin position="131"/>
        <end position="151"/>
    </location>
</feature>
<accession>A0A084QXQ6</accession>
<dbReference type="AlphaFoldDB" id="A0A084QXQ6"/>
<dbReference type="EMBL" id="KL659721">
    <property type="protein sequence ID" value="KFA68741.1"/>
    <property type="molecule type" value="Genomic_DNA"/>
</dbReference>
<dbReference type="Proteomes" id="UP000028524">
    <property type="component" value="Unassembled WGS sequence"/>
</dbReference>
<sequence length="355" mass="38594">MSASFLMFLRLNSNPNLHPSAFLSFTLYPYESILNMDGNTELSSTPFSRIRSEIQQALSCSEFELDALVGGARPGTWNHLSRFLQDTRLDGDAARQLLERSKLRPGRRKLVYLTSKDIEWAAEEEAVFVPDSAASNRSSSPTKSEVEDAISSPSVVDPCWTTINFKPDTSPMPLGSKSGLNTLQHDSDLETKQGIKSSGSPKRKRDDTTLQTLSSGLGGAVLSSSTKRPRPAATESSKHKSTIAGRPYPSTTIAPINRGSEMEPRVQNSSPNSYLDASDAMSIQGRGKFGIPEESLALLEDDQAEVNDYIINHPIALLAAVATKPFAVIDAMTEDFQSVQFYSYSVVGSHVAGPD</sequence>
<dbReference type="InParanoid" id="A0A084QXQ6"/>